<feature type="domain" description="LexA repressor DNA-binding" evidence="16">
    <location>
        <begin position="3"/>
        <end position="66"/>
    </location>
</feature>
<dbReference type="GO" id="GO:0009432">
    <property type="term" value="P:SOS response"/>
    <property type="evidence" value="ECO:0007669"/>
    <property type="project" value="UniProtKB-UniRule"/>
</dbReference>
<evidence type="ECO:0000256" key="7">
    <source>
        <dbReference type="ARBA" id="ARBA00022813"/>
    </source>
</evidence>
<dbReference type="GO" id="GO:0004252">
    <property type="term" value="F:serine-type endopeptidase activity"/>
    <property type="evidence" value="ECO:0007669"/>
    <property type="project" value="UniProtKB-UniRule"/>
</dbReference>
<comment type="similarity">
    <text evidence="1 13 14">Belongs to the peptidase S24 family.</text>
</comment>
<evidence type="ECO:0000259" key="16">
    <source>
        <dbReference type="Pfam" id="PF01726"/>
    </source>
</evidence>
<comment type="caution">
    <text evidence="17">The sequence shown here is derived from an EMBL/GenBank/DDBJ whole genome shotgun (WGS) entry which is preliminary data.</text>
</comment>
<dbReference type="InterPro" id="IPR036286">
    <property type="entry name" value="LexA/Signal_pep-like_sf"/>
</dbReference>
<name>A0A368TWE3_9GAMM</name>
<dbReference type="RefSeq" id="WP_114487502.1">
    <property type="nucleotide sequence ID" value="NZ_CBCSHM010000034.1"/>
</dbReference>
<dbReference type="PANTHER" id="PTHR33516:SF2">
    <property type="entry name" value="LEXA REPRESSOR-RELATED"/>
    <property type="match status" value="1"/>
</dbReference>
<dbReference type="AlphaFoldDB" id="A0A368TWE3"/>
<evidence type="ECO:0000256" key="10">
    <source>
        <dbReference type="ARBA" id="ARBA00023163"/>
    </source>
</evidence>
<gene>
    <name evidence="13" type="primary">lexA</name>
    <name evidence="17" type="ORF">DU506_13890</name>
</gene>
<comment type="function">
    <text evidence="13">Represses a number of genes involved in the response to DNA damage (SOS response), including recA and lexA. In the presence of single-stranded DNA, RecA interacts with LexA causing an autocatalytic cleavage which disrupts the DNA-binding part of LexA, leading to derepression of the SOS regulon and eventually DNA repair.</text>
</comment>
<feature type="site" description="Cleavage; by autolysis" evidence="13">
    <location>
        <begin position="104"/>
        <end position="105"/>
    </location>
</feature>
<evidence type="ECO:0000256" key="8">
    <source>
        <dbReference type="ARBA" id="ARBA00023015"/>
    </source>
</evidence>
<dbReference type="GO" id="GO:0003677">
    <property type="term" value="F:DNA binding"/>
    <property type="evidence" value="ECO:0007669"/>
    <property type="project" value="UniProtKB-UniRule"/>
</dbReference>
<dbReference type="FunFam" id="1.10.10.10:FF:000009">
    <property type="entry name" value="LexA repressor"/>
    <property type="match status" value="1"/>
</dbReference>
<comment type="catalytic activity">
    <reaction evidence="13">
        <text>Hydrolysis of Ala-|-Gly bond in repressor LexA.</text>
        <dbReference type="EC" id="3.4.21.88"/>
    </reaction>
</comment>
<dbReference type="EC" id="3.4.21.88" evidence="13"/>
<keyword evidence="3 13" id="KW-0678">Repressor</keyword>
<dbReference type="FunFam" id="2.10.109.10:FF:000001">
    <property type="entry name" value="LexA repressor"/>
    <property type="match status" value="1"/>
</dbReference>
<proteinExistence type="inferred from homology"/>
<keyword evidence="11 13" id="KW-0234">DNA repair</keyword>
<dbReference type="InterPro" id="IPR039418">
    <property type="entry name" value="LexA-like"/>
</dbReference>
<dbReference type="HAMAP" id="MF_00015">
    <property type="entry name" value="LexA"/>
    <property type="match status" value="1"/>
</dbReference>
<keyword evidence="7 13" id="KW-0068">Autocatalytic cleavage</keyword>
<dbReference type="Pfam" id="PF01726">
    <property type="entry name" value="LexA_DNA_bind"/>
    <property type="match status" value="1"/>
</dbReference>
<evidence type="ECO:0000256" key="6">
    <source>
        <dbReference type="ARBA" id="ARBA00022801"/>
    </source>
</evidence>
<evidence type="ECO:0000313" key="18">
    <source>
        <dbReference type="Proteomes" id="UP000253204"/>
    </source>
</evidence>
<feature type="active site" description="For autocatalytic cleavage activity" evidence="13">
    <location>
        <position position="139"/>
    </location>
</feature>
<evidence type="ECO:0000256" key="4">
    <source>
        <dbReference type="ARBA" id="ARBA00022705"/>
    </source>
</evidence>
<dbReference type="InterPro" id="IPR015927">
    <property type="entry name" value="Peptidase_S24_S26A/B/C"/>
</dbReference>
<feature type="active site" description="For autocatalytic cleavage activity" evidence="13">
    <location>
        <position position="176"/>
    </location>
</feature>
<dbReference type="InterPro" id="IPR006199">
    <property type="entry name" value="LexA_DNA-bd_dom"/>
</dbReference>
<evidence type="ECO:0000256" key="13">
    <source>
        <dbReference type="HAMAP-Rule" id="MF_00015"/>
    </source>
</evidence>
<dbReference type="Gene3D" id="1.10.10.10">
    <property type="entry name" value="Winged helix-like DNA-binding domain superfamily/Winged helix DNA-binding domain"/>
    <property type="match status" value="1"/>
</dbReference>
<feature type="domain" description="Peptidase S24/S26A/S26B/S26C" evidence="15">
    <location>
        <begin position="97"/>
        <end position="211"/>
    </location>
</feature>
<protein>
    <recommendedName>
        <fullName evidence="13">LexA repressor</fullName>
        <ecNumber evidence="13">3.4.21.88</ecNumber>
    </recommendedName>
</protein>
<dbReference type="InterPro" id="IPR050077">
    <property type="entry name" value="LexA_repressor"/>
</dbReference>
<keyword evidence="12 13" id="KW-0742">SOS response</keyword>
<dbReference type="InterPro" id="IPR006200">
    <property type="entry name" value="LexA"/>
</dbReference>
<dbReference type="InterPro" id="IPR006197">
    <property type="entry name" value="Peptidase_S24_LexA"/>
</dbReference>
<evidence type="ECO:0000313" key="17">
    <source>
        <dbReference type="EMBL" id="RCV89020.1"/>
    </source>
</evidence>
<dbReference type="Pfam" id="PF00717">
    <property type="entry name" value="Peptidase_S24"/>
    <property type="match status" value="1"/>
</dbReference>
<dbReference type="GO" id="GO:0006281">
    <property type="term" value="P:DNA repair"/>
    <property type="evidence" value="ECO:0007669"/>
    <property type="project" value="UniProtKB-UniRule"/>
</dbReference>
<dbReference type="CDD" id="cd06529">
    <property type="entry name" value="S24_LexA-like"/>
    <property type="match status" value="1"/>
</dbReference>
<evidence type="ECO:0000256" key="11">
    <source>
        <dbReference type="ARBA" id="ARBA00023204"/>
    </source>
</evidence>
<evidence type="ECO:0000256" key="3">
    <source>
        <dbReference type="ARBA" id="ARBA00022491"/>
    </source>
</evidence>
<dbReference type="GO" id="GO:0006508">
    <property type="term" value="P:proteolysis"/>
    <property type="evidence" value="ECO:0007669"/>
    <property type="project" value="InterPro"/>
</dbReference>
<dbReference type="OrthoDB" id="9802364at2"/>
<evidence type="ECO:0000256" key="14">
    <source>
        <dbReference type="RuleBase" id="RU003991"/>
    </source>
</evidence>
<evidence type="ECO:0000256" key="5">
    <source>
        <dbReference type="ARBA" id="ARBA00022763"/>
    </source>
</evidence>
<evidence type="ECO:0000259" key="15">
    <source>
        <dbReference type="Pfam" id="PF00717"/>
    </source>
</evidence>
<dbReference type="Proteomes" id="UP000253204">
    <property type="component" value="Unassembled WGS sequence"/>
</dbReference>
<sequence length="225" mass="24795">MSRPLTARQQHVYDFIVKTMNELGYPPTRAEIAKALGFRSPNASEEHLRALERKGAIRIIRNTSRGIRLPAQEPLENVDSLSCEPALPEPTAFQGLPVIGEVAAGNPILATEHIDRYCPLPAEYFTPKADYLLRVRGLSMKDVGILEGDLLAVHRTERVRNGQIVVARLEEEVTVKRFHRQGHQVTLSAENSDFSPIAIDLRHQALEIEGVGVGVIRGGNGQALG</sequence>
<dbReference type="EMBL" id="QPIJ01000035">
    <property type="protein sequence ID" value="RCV89020.1"/>
    <property type="molecule type" value="Genomic_DNA"/>
</dbReference>
<dbReference type="PRINTS" id="PR00726">
    <property type="entry name" value="LEXASERPTASE"/>
</dbReference>
<keyword evidence="10 13" id="KW-0804">Transcription</keyword>
<evidence type="ECO:0000256" key="2">
    <source>
        <dbReference type="ARBA" id="ARBA00011738"/>
    </source>
</evidence>
<keyword evidence="8 13" id="KW-0805">Transcription regulation</keyword>
<dbReference type="NCBIfam" id="TIGR00498">
    <property type="entry name" value="lexA"/>
    <property type="match status" value="1"/>
</dbReference>
<evidence type="ECO:0000256" key="1">
    <source>
        <dbReference type="ARBA" id="ARBA00007484"/>
    </source>
</evidence>
<reference evidence="17 18" key="1">
    <citation type="submission" date="2018-07" db="EMBL/GenBank/DDBJ databases">
        <title>Halomonas rutogse sp. nov., isolated from Lake TangqianCo on Tibetan Plateau.</title>
        <authorList>
            <person name="Lu H."/>
            <person name="Xing P."/>
            <person name="Wu Q."/>
        </authorList>
    </citation>
    <scope>NUCLEOTIDE SEQUENCE [LARGE SCALE GENOMIC DNA]</scope>
    <source>
        <strain evidence="17 18">TQ8S</strain>
    </source>
</reference>
<dbReference type="GO" id="GO:0006260">
    <property type="term" value="P:DNA replication"/>
    <property type="evidence" value="ECO:0007669"/>
    <property type="project" value="UniProtKB-UniRule"/>
</dbReference>
<keyword evidence="18" id="KW-1185">Reference proteome</keyword>
<dbReference type="Gene3D" id="2.10.109.10">
    <property type="entry name" value="Umud Fragment, subunit A"/>
    <property type="match status" value="1"/>
</dbReference>
<evidence type="ECO:0000256" key="12">
    <source>
        <dbReference type="ARBA" id="ARBA00023236"/>
    </source>
</evidence>
<keyword evidence="4 13" id="KW-0235">DNA replication</keyword>
<accession>A0A368TWE3</accession>
<organism evidence="17 18">
    <name type="scientific">Vreelandella rituensis</name>
    <dbReference type="NCBI Taxonomy" id="2282306"/>
    <lineage>
        <taxon>Bacteria</taxon>
        <taxon>Pseudomonadati</taxon>
        <taxon>Pseudomonadota</taxon>
        <taxon>Gammaproteobacteria</taxon>
        <taxon>Oceanospirillales</taxon>
        <taxon>Halomonadaceae</taxon>
        <taxon>Vreelandella</taxon>
    </lineage>
</organism>
<keyword evidence="6 13" id="KW-0378">Hydrolase</keyword>
<feature type="DNA-binding region" description="H-T-H motif" evidence="13">
    <location>
        <begin position="29"/>
        <end position="49"/>
    </location>
</feature>
<keyword evidence="5 13" id="KW-0227">DNA damage</keyword>
<dbReference type="InterPro" id="IPR036388">
    <property type="entry name" value="WH-like_DNA-bd_sf"/>
</dbReference>
<dbReference type="SUPFAM" id="SSF51306">
    <property type="entry name" value="LexA/Signal peptidase"/>
    <property type="match status" value="1"/>
</dbReference>
<keyword evidence="9 13" id="KW-0238">DNA-binding</keyword>
<dbReference type="GO" id="GO:0045892">
    <property type="term" value="P:negative regulation of DNA-templated transcription"/>
    <property type="evidence" value="ECO:0007669"/>
    <property type="project" value="UniProtKB-UniRule"/>
</dbReference>
<dbReference type="PANTHER" id="PTHR33516">
    <property type="entry name" value="LEXA REPRESSOR"/>
    <property type="match status" value="1"/>
</dbReference>
<dbReference type="SUPFAM" id="SSF46785">
    <property type="entry name" value="Winged helix' DNA-binding domain"/>
    <property type="match status" value="1"/>
</dbReference>
<dbReference type="InterPro" id="IPR036390">
    <property type="entry name" value="WH_DNA-bd_sf"/>
</dbReference>
<evidence type="ECO:0000256" key="9">
    <source>
        <dbReference type="ARBA" id="ARBA00023125"/>
    </source>
</evidence>
<comment type="subunit">
    <text evidence="2 13">Homodimer.</text>
</comment>